<evidence type="ECO:0000313" key="1">
    <source>
        <dbReference type="EMBL" id="KAF5354275.1"/>
    </source>
</evidence>
<evidence type="ECO:0008006" key="3">
    <source>
        <dbReference type="Google" id="ProtNLM"/>
    </source>
</evidence>
<organism evidence="1 2">
    <name type="scientific">Leucocoprinus leucothites</name>
    <dbReference type="NCBI Taxonomy" id="201217"/>
    <lineage>
        <taxon>Eukaryota</taxon>
        <taxon>Fungi</taxon>
        <taxon>Dikarya</taxon>
        <taxon>Basidiomycota</taxon>
        <taxon>Agaricomycotina</taxon>
        <taxon>Agaricomycetes</taxon>
        <taxon>Agaricomycetidae</taxon>
        <taxon>Agaricales</taxon>
        <taxon>Agaricineae</taxon>
        <taxon>Agaricaceae</taxon>
        <taxon>Leucocoprinus</taxon>
    </lineage>
</organism>
<protein>
    <recommendedName>
        <fullName evidence="3">F-box domain-containing protein</fullName>
    </recommendedName>
</protein>
<name>A0A8H5D645_9AGAR</name>
<gene>
    <name evidence="1" type="ORF">D9756_007044</name>
</gene>
<dbReference type="EMBL" id="JAACJO010000009">
    <property type="protein sequence ID" value="KAF5354275.1"/>
    <property type="molecule type" value="Genomic_DNA"/>
</dbReference>
<keyword evidence="2" id="KW-1185">Reference proteome</keyword>
<accession>A0A8H5D645</accession>
<comment type="caution">
    <text evidence="1">The sequence shown here is derived from an EMBL/GenBank/DDBJ whole genome shotgun (WGS) entry which is preliminary data.</text>
</comment>
<dbReference type="AlphaFoldDB" id="A0A8H5D645"/>
<dbReference type="InterPro" id="IPR032675">
    <property type="entry name" value="LRR_dom_sf"/>
</dbReference>
<dbReference type="Proteomes" id="UP000559027">
    <property type="component" value="Unassembled WGS sequence"/>
</dbReference>
<dbReference type="Gene3D" id="3.80.10.10">
    <property type="entry name" value="Ribonuclease Inhibitor"/>
    <property type="match status" value="1"/>
</dbReference>
<evidence type="ECO:0000313" key="2">
    <source>
        <dbReference type="Proteomes" id="UP000559027"/>
    </source>
</evidence>
<sequence>MGETPYDVWSLVTSFLPNDDVEKLCGVNRQLREFGLDARFREVKLNKHDSGMKRLCEMLSGDELGTHVRKLTIEPWLVQPRTKTYISRSENLWNRVNTFFNAKYMEQEAERRVQKRINKDIKRVTNAVQRLKNVDEYQILYDERSTKRHPQLIEAFLSPTLEAFGSSLKKLTIKVPFDLLQHLSYVRLPQLQEFDVYLCTGDAPMEEVKYALDGFFVFVHNLRSLEHLGVSATSCSRNLDLSYFSKRWGAFPHLKSFSLCIPFNGTLLSSSEDLYEWIIKPHAGSLEKLRLSASSGALAPQGSLPPDHHFWIQRILKSSFSTPFPRLCEVELALRPLKAELTYLHTFLKLHSATLKKVCLTDRVLNIHEIVELFKSLESSPGHQNYDLEALEIKVDVLSAQLLVLIAQQFPQLKALDLAFMDLVGNKNSEHGGNNPQLRLSSFADAMHSYSMTVFSDWNLRALNLIGSPSTSPWINDLARILRRHFPPSVQVDHLSAPSL</sequence>
<dbReference type="OrthoDB" id="2997904at2759"/>
<reference evidence="1 2" key="1">
    <citation type="journal article" date="2020" name="ISME J.">
        <title>Uncovering the hidden diversity of litter-decomposition mechanisms in mushroom-forming fungi.</title>
        <authorList>
            <person name="Floudas D."/>
            <person name="Bentzer J."/>
            <person name="Ahren D."/>
            <person name="Johansson T."/>
            <person name="Persson P."/>
            <person name="Tunlid A."/>
        </authorList>
    </citation>
    <scope>NUCLEOTIDE SEQUENCE [LARGE SCALE GENOMIC DNA]</scope>
    <source>
        <strain evidence="1 2">CBS 146.42</strain>
    </source>
</reference>
<proteinExistence type="predicted"/>